<dbReference type="InterPro" id="IPR022907">
    <property type="entry name" value="VapC_family"/>
</dbReference>
<keyword evidence="2 6" id="KW-0540">Nuclease</keyword>
<feature type="binding site" evidence="6">
    <location>
        <position position="106"/>
    </location>
    <ligand>
        <name>Mg(2+)</name>
        <dbReference type="ChEBI" id="CHEBI:18420"/>
    </ligand>
</feature>
<dbReference type="GO" id="GO:0090729">
    <property type="term" value="F:toxin activity"/>
    <property type="evidence" value="ECO:0007669"/>
    <property type="project" value="UniProtKB-KW"/>
</dbReference>
<evidence type="ECO:0000256" key="5">
    <source>
        <dbReference type="ARBA" id="ARBA00022842"/>
    </source>
</evidence>
<keyword evidence="5 6" id="KW-0460">Magnesium</keyword>
<dbReference type="Pfam" id="PF01850">
    <property type="entry name" value="PIN"/>
    <property type="match status" value="1"/>
</dbReference>
<name>A0A857MFG3_9ACTN</name>
<feature type="domain" description="PIN" evidence="7">
    <location>
        <begin position="11"/>
        <end position="130"/>
    </location>
</feature>
<feature type="binding site" evidence="6">
    <location>
        <position position="13"/>
    </location>
    <ligand>
        <name>Mg(2+)</name>
        <dbReference type="ChEBI" id="CHEBI:18420"/>
    </ligand>
</feature>
<sequence length="144" mass="15775">MHRSQTVVPLIVDAGPLYAYVDADDAHHHASLELLETHPGPLIVPTLVITEVTYLLSTRLGAEAEVRFLGDLAAGHFTVEPVAAADWLRIAELVARYRDLPLGTADASVVATAERLGVRTVATVDRRHFSVVRPRHVRSFELLP</sequence>
<evidence type="ECO:0000313" key="8">
    <source>
        <dbReference type="EMBL" id="QHN38267.1"/>
    </source>
</evidence>
<dbReference type="EMBL" id="CP045810">
    <property type="protein sequence ID" value="QHN38267.1"/>
    <property type="molecule type" value="Genomic_DNA"/>
</dbReference>
<comment type="cofactor">
    <cofactor evidence="6">
        <name>Mg(2+)</name>
        <dbReference type="ChEBI" id="CHEBI:18420"/>
    </cofactor>
</comment>
<dbReference type="AlphaFoldDB" id="A0A857MFG3"/>
<evidence type="ECO:0000256" key="2">
    <source>
        <dbReference type="ARBA" id="ARBA00022722"/>
    </source>
</evidence>
<dbReference type="InterPro" id="IPR002716">
    <property type="entry name" value="PIN_dom"/>
</dbReference>
<dbReference type="SUPFAM" id="SSF88723">
    <property type="entry name" value="PIN domain-like"/>
    <property type="match status" value="1"/>
</dbReference>
<dbReference type="PANTHER" id="PTHR42188:SF1">
    <property type="entry name" value="23S RRNA-SPECIFIC ENDONUCLEASE VAPC20"/>
    <property type="match status" value="1"/>
</dbReference>
<protein>
    <recommendedName>
        <fullName evidence="6">Ribonuclease VapC</fullName>
        <shortName evidence="6">RNase VapC</shortName>
        <ecNumber evidence="6">3.1.-.-</ecNumber>
    </recommendedName>
    <alternativeName>
        <fullName evidence="6">Toxin VapC</fullName>
    </alternativeName>
</protein>
<evidence type="ECO:0000256" key="4">
    <source>
        <dbReference type="ARBA" id="ARBA00022801"/>
    </source>
</evidence>
<gene>
    <name evidence="6" type="primary">vapC</name>
    <name evidence="8" type="ORF">GII30_02910</name>
</gene>
<proteinExistence type="inferred from homology"/>
<dbReference type="Gene3D" id="3.40.50.1010">
    <property type="entry name" value="5'-nuclease"/>
    <property type="match status" value="1"/>
</dbReference>
<comment type="similarity">
    <text evidence="6">Belongs to the PINc/VapC protein family.</text>
</comment>
<dbReference type="PANTHER" id="PTHR42188">
    <property type="entry name" value="23S RRNA-SPECIFIC ENDONUCLEASE VAPC20"/>
    <property type="match status" value="1"/>
</dbReference>
<comment type="function">
    <text evidence="6">Toxic component of a toxin-antitoxin (TA) system. An RNase.</text>
</comment>
<keyword evidence="4 6" id="KW-0378">Hydrolase</keyword>
<dbReference type="EC" id="3.1.-.-" evidence="6"/>
<evidence type="ECO:0000256" key="1">
    <source>
        <dbReference type="ARBA" id="ARBA00022649"/>
    </source>
</evidence>
<keyword evidence="6" id="KW-0800">Toxin</keyword>
<evidence type="ECO:0000256" key="3">
    <source>
        <dbReference type="ARBA" id="ARBA00022723"/>
    </source>
</evidence>
<dbReference type="HAMAP" id="MF_00265">
    <property type="entry name" value="VapC_Nob1"/>
    <property type="match status" value="1"/>
</dbReference>
<reference evidence="8" key="1">
    <citation type="journal article" date="2021" name="Nat. Microbiol.">
        <title>Cocultivation of an ultrasmall environmental parasitic bacterium with lytic ability against bacteria associated with wastewater foams.</title>
        <authorList>
            <person name="Batinovic S."/>
            <person name="Rose J.J.A."/>
            <person name="Ratcliffe J."/>
            <person name="Seviour R.J."/>
            <person name="Petrovski S."/>
        </authorList>
    </citation>
    <scope>NUCLEOTIDE SEQUENCE</scope>
    <source>
        <strain evidence="8">CON44</strain>
    </source>
</reference>
<keyword evidence="1 6" id="KW-1277">Toxin-antitoxin system</keyword>
<dbReference type="InterPro" id="IPR039018">
    <property type="entry name" value="VapC20-like"/>
</dbReference>
<keyword evidence="3 6" id="KW-0479">Metal-binding</keyword>
<organism evidence="8">
    <name type="scientific">Gordonia amarae</name>
    <dbReference type="NCBI Taxonomy" id="36821"/>
    <lineage>
        <taxon>Bacteria</taxon>
        <taxon>Bacillati</taxon>
        <taxon>Actinomycetota</taxon>
        <taxon>Actinomycetes</taxon>
        <taxon>Mycobacteriales</taxon>
        <taxon>Gordoniaceae</taxon>
        <taxon>Gordonia</taxon>
    </lineage>
</organism>
<dbReference type="GO" id="GO:0016787">
    <property type="term" value="F:hydrolase activity"/>
    <property type="evidence" value="ECO:0007669"/>
    <property type="project" value="UniProtKB-KW"/>
</dbReference>
<dbReference type="GO" id="GO:0000287">
    <property type="term" value="F:magnesium ion binding"/>
    <property type="evidence" value="ECO:0007669"/>
    <property type="project" value="UniProtKB-UniRule"/>
</dbReference>
<accession>A0A857MFG3</accession>
<dbReference type="InterPro" id="IPR029060">
    <property type="entry name" value="PIN-like_dom_sf"/>
</dbReference>
<dbReference type="GO" id="GO:0004521">
    <property type="term" value="F:RNA endonuclease activity"/>
    <property type="evidence" value="ECO:0007669"/>
    <property type="project" value="InterPro"/>
</dbReference>
<dbReference type="GO" id="GO:0016075">
    <property type="term" value="P:rRNA catabolic process"/>
    <property type="evidence" value="ECO:0007669"/>
    <property type="project" value="TreeGrafter"/>
</dbReference>
<evidence type="ECO:0000256" key="6">
    <source>
        <dbReference type="HAMAP-Rule" id="MF_00265"/>
    </source>
</evidence>
<evidence type="ECO:0000259" key="7">
    <source>
        <dbReference type="Pfam" id="PF01850"/>
    </source>
</evidence>